<dbReference type="PROSITE" id="PS50850">
    <property type="entry name" value="MFS"/>
    <property type="match status" value="1"/>
</dbReference>
<evidence type="ECO:0000256" key="4">
    <source>
        <dbReference type="ARBA" id="ARBA00022989"/>
    </source>
</evidence>
<evidence type="ECO:0000256" key="1">
    <source>
        <dbReference type="ARBA" id="ARBA00004651"/>
    </source>
</evidence>
<evidence type="ECO:0000256" key="3">
    <source>
        <dbReference type="ARBA" id="ARBA00022692"/>
    </source>
</evidence>
<dbReference type="PANTHER" id="PTHR43124">
    <property type="entry name" value="PURINE EFFLUX PUMP PBUE"/>
    <property type="match status" value="1"/>
</dbReference>
<comment type="caution">
    <text evidence="8">The sequence shown here is derived from an EMBL/GenBank/DDBJ whole genome shotgun (WGS) entry which is preliminary data.</text>
</comment>
<name>A0ABS7IEI5_9HYPH</name>
<keyword evidence="9" id="KW-1185">Reference proteome</keyword>
<evidence type="ECO:0000256" key="2">
    <source>
        <dbReference type="ARBA" id="ARBA00022475"/>
    </source>
</evidence>
<feature type="domain" description="Major facilitator superfamily (MFS) profile" evidence="7">
    <location>
        <begin position="15"/>
        <end position="389"/>
    </location>
</feature>
<dbReference type="CDD" id="cd17324">
    <property type="entry name" value="MFS_NepI_like"/>
    <property type="match status" value="1"/>
</dbReference>
<keyword evidence="5 6" id="KW-0472">Membrane</keyword>
<feature type="transmembrane region" description="Helical" evidence="6">
    <location>
        <begin position="245"/>
        <end position="266"/>
    </location>
</feature>
<dbReference type="InterPro" id="IPR050189">
    <property type="entry name" value="MFS_Efflux_Transporters"/>
</dbReference>
<feature type="transmembrane region" description="Helical" evidence="6">
    <location>
        <begin position="12"/>
        <end position="34"/>
    </location>
</feature>
<keyword evidence="2" id="KW-1003">Cell membrane</keyword>
<feature type="transmembrane region" description="Helical" evidence="6">
    <location>
        <begin position="106"/>
        <end position="131"/>
    </location>
</feature>
<feature type="transmembrane region" description="Helical" evidence="6">
    <location>
        <begin position="211"/>
        <end position="233"/>
    </location>
</feature>
<protein>
    <submittedName>
        <fullName evidence="8">MFS transporter</fullName>
    </submittedName>
</protein>
<keyword evidence="3 6" id="KW-0812">Transmembrane</keyword>
<dbReference type="Pfam" id="PF07690">
    <property type="entry name" value="MFS_1"/>
    <property type="match status" value="1"/>
</dbReference>
<dbReference type="Proteomes" id="UP000770629">
    <property type="component" value="Unassembled WGS sequence"/>
</dbReference>
<feature type="transmembrane region" description="Helical" evidence="6">
    <location>
        <begin position="338"/>
        <end position="358"/>
    </location>
</feature>
<gene>
    <name evidence="8" type="ORF">HJB60_04450</name>
</gene>
<evidence type="ECO:0000313" key="8">
    <source>
        <dbReference type="EMBL" id="MBX5088425.1"/>
    </source>
</evidence>
<feature type="transmembrane region" description="Helical" evidence="6">
    <location>
        <begin position="278"/>
        <end position="300"/>
    </location>
</feature>
<evidence type="ECO:0000259" key="7">
    <source>
        <dbReference type="PROSITE" id="PS50850"/>
    </source>
</evidence>
<dbReference type="RefSeq" id="WP_221118580.1">
    <property type="nucleotide sequence ID" value="NZ_JABDYF010000001.1"/>
</dbReference>
<feature type="transmembrane region" description="Helical" evidence="6">
    <location>
        <begin position="54"/>
        <end position="73"/>
    </location>
</feature>
<reference evidence="8 9" key="1">
    <citation type="submission" date="2020-04" db="EMBL/GenBank/DDBJ databases">
        <title>Global-level population genomics: horizontal gene transfer, symbiosis and evolution in Rhizobia.</title>
        <authorList>
            <person name="Gai Y."/>
        </authorList>
    </citation>
    <scope>NUCLEOTIDE SEQUENCE [LARGE SCALE GENOMIC DNA]</scope>
    <source>
        <strain evidence="8 9">BLR33</strain>
    </source>
</reference>
<proteinExistence type="predicted"/>
<evidence type="ECO:0000256" key="5">
    <source>
        <dbReference type="ARBA" id="ARBA00023136"/>
    </source>
</evidence>
<dbReference type="InterPro" id="IPR036259">
    <property type="entry name" value="MFS_trans_sf"/>
</dbReference>
<sequence>MISAGDRPEHLLNRALLLLAPAITIVVASEFIVVGLLPLVSQDLRIPLAKAGELAGWWAFSAAVAGPFVTLLASRMAPRVTLIATLLLFTLGNAVVAFTYDFNIMLAARAVQGAMLPAFVSVGASVVTRLAHPSEQGKKLARANIGFVLGVILALPASVVLAQGGAWRLPFIVLAVASLPMALLVALFFPRLTENKTAGIGGQLGLLRQPLFLAHLALSAMLFSGMFAAYTYLGAWIEQAFGLPGWLMALVLFLYGAAGLAGNTIAGRFADSAPVRATLATMLILVAAINLTALSGASLLLAVLPLAIWSISHTASVTLCQVRVTLAGKDAPSFAMTLNISVANLGIAIGTVGGGWVIDSQGIGAIGIAPIGFAIVALPLIMLIGRDATSRQPVPTAPGRT</sequence>
<dbReference type="SUPFAM" id="SSF103473">
    <property type="entry name" value="MFS general substrate transporter"/>
    <property type="match status" value="1"/>
</dbReference>
<feature type="transmembrane region" description="Helical" evidence="6">
    <location>
        <begin position="143"/>
        <end position="163"/>
    </location>
</feature>
<evidence type="ECO:0000313" key="9">
    <source>
        <dbReference type="Proteomes" id="UP000770629"/>
    </source>
</evidence>
<feature type="transmembrane region" description="Helical" evidence="6">
    <location>
        <begin position="80"/>
        <end position="100"/>
    </location>
</feature>
<feature type="transmembrane region" description="Helical" evidence="6">
    <location>
        <begin position="169"/>
        <end position="190"/>
    </location>
</feature>
<dbReference type="InterPro" id="IPR011701">
    <property type="entry name" value="MFS"/>
</dbReference>
<accession>A0ABS7IEI5</accession>
<comment type="subcellular location">
    <subcellularLocation>
        <location evidence="1">Cell membrane</location>
        <topology evidence="1">Multi-pass membrane protein</topology>
    </subcellularLocation>
</comment>
<dbReference type="Gene3D" id="1.20.1250.20">
    <property type="entry name" value="MFS general substrate transporter like domains"/>
    <property type="match status" value="1"/>
</dbReference>
<evidence type="ECO:0000256" key="6">
    <source>
        <dbReference type="SAM" id="Phobius"/>
    </source>
</evidence>
<dbReference type="PANTHER" id="PTHR43124:SF10">
    <property type="entry name" value="PURINE EFFLUX PUMP PBUE"/>
    <property type="match status" value="1"/>
</dbReference>
<keyword evidence="4 6" id="KW-1133">Transmembrane helix</keyword>
<dbReference type="InterPro" id="IPR020846">
    <property type="entry name" value="MFS_dom"/>
</dbReference>
<dbReference type="EMBL" id="JABDYF010000001">
    <property type="protein sequence ID" value="MBX5088425.1"/>
    <property type="molecule type" value="Genomic_DNA"/>
</dbReference>
<feature type="transmembrane region" description="Helical" evidence="6">
    <location>
        <begin position="364"/>
        <end position="384"/>
    </location>
</feature>
<organism evidence="8 9">
    <name type="scientific">Rhizobium lentis</name>
    <dbReference type="NCBI Taxonomy" id="1138194"/>
    <lineage>
        <taxon>Bacteria</taxon>
        <taxon>Pseudomonadati</taxon>
        <taxon>Pseudomonadota</taxon>
        <taxon>Alphaproteobacteria</taxon>
        <taxon>Hyphomicrobiales</taxon>
        <taxon>Rhizobiaceae</taxon>
        <taxon>Rhizobium/Agrobacterium group</taxon>
        <taxon>Rhizobium</taxon>
    </lineage>
</organism>